<protein>
    <submittedName>
        <fullName evidence="4">Thiamine pyrophosphate-dependent enzyme</fullName>
    </submittedName>
</protein>
<evidence type="ECO:0000256" key="1">
    <source>
        <dbReference type="ARBA" id="ARBA00007812"/>
    </source>
</evidence>
<dbReference type="CDD" id="cd00568">
    <property type="entry name" value="TPP_enzymes"/>
    <property type="match status" value="1"/>
</dbReference>
<dbReference type="Proteomes" id="UP001166784">
    <property type="component" value="Unassembled WGS sequence"/>
</dbReference>
<dbReference type="InterPro" id="IPR045229">
    <property type="entry name" value="TPP_enz"/>
</dbReference>
<dbReference type="PANTHER" id="PTHR18968">
    <property type="entry name" value="THIAMINE PYROPHOSPHATE ENZYMES"/>
    <property type="match status" value="1"/>
</dbReference>
<dbReference type="SUPFAM" id="SSF52518">
    <property type="entry name" value="Thiamin diphosphate-binding fold (THDP-binding)"/>
    <property type="match status" value="1"/>
</dbReference>
<dbReference type="EMBL" id="JAKWJU010000002">
    <property type="protein sequence ID" value="MCH6162502.1"/>
    <property type="molecule type" value="Genomic_DNA"/>
</dbReference>
<gene>
    <name evidence="4" type="ORF">MMA15_19550</name>
</gene>
<sequence length="161" mass="16482">MRQLAPRNGSMGYSVPAGVAAAVACPGRQVVTLAGDGCFLMNGQELATAVAHEAAPLILVVDNGTYGTIRKHQELAHPGRVSGTDLLNPDFAAYARAFGAHGETVTATEEFAPALERALANCRSGRAALISLRPAEGRLAPGMTVGSLRQQAYGGDGGPAV</sequence>
<dbReference type="PANTHER" id="PTHR18968:SF120">
    <property type="entry name" value="ACETOLACTATE SYNTHASE LARGE SUBUNIT"/>
    <property type="match status" value="1"/>
</dbReference>
<dbReference type="InterPro" id="IPR000399">
    <property type="entry name" value="TPP-bd_CS"/>
</dbReference>
<feature type="domain" description="Thiamine pyrophosphate enzyme TPP-binding" evidence="3">
    <location>
        <begin position="8"/>
        <end position="129"/>
    </location>
</feature>
<keyword evidence="2" id="KW-0786">Thiamine pyrophosphate</keyword>
<dbReference type="InterPro" id="IPR011766">
    <property type="entry name" value="TPP_enzyme_TPP-bd"/>
</dbReference>
<dbReference type="InterPro" id="IPR029061">
    <property type="entry name" value="THDP-binding"/>
</dbReference>
<proteinExistence type="inferred from homology"/>
<dbReference type="PROSITE" id="PS51257">
    <property type="entry name" value="PROKAR_LIPOPROTEIN"/>
    <property type="match status" value="1"/>
</dbReference>
<dbReference type="PROSITE" id="PS00187">
    <property type="entry name" value="TPP_ENZYMES"/>
    <property type="match status" value="1"/>
</dbReference>
<comment type="caution">
    <text evidence="4">The sequence shown here is derived from an EMBL/GenBank/DDBJ whole genome shotgun (WGS) entry which is preliminary data.</text>
</comment>
<evidence type="ECO:0000313" key="4">
    <source>
        <dbReference type="EMBL" id="MCH6162502.1"/>
    </source>
</evidence>
<keyword evidence="5" id="KW-1185">Reference proteome</keyword>
<name>A0ABS9T1W0_9ACTN</name>
<reference evidence="4" key="1">
    <citation type="submission" date="2022-03" db="EMBL/GenBank/DDBJ databases">
        <authorList>
            <person name="Santos J.D.N."/>
            <person name="Kallscheuer N."/>
            <person name="Jogler C."/>
            <person name="Lage O.M."/>
        </authorList>
    </citation>
    <scope>NUCLEOTIDE SEQUENCE</scope>
    <source>
        <strain evidence="4">M600PL45_2</strain>
    </source>
</reference>
<accession>A0ABS9T1W0</accession>
<evidence type="ECO:0000256" key="2">
    <source>
        <dbReference type="ARBA" id="ARBA00023052"/>
    </source>
</evidence>
<reference evidence="4" key="2">
    <citation type="journal article" date="2023" name="Int. J. Syst. Evol. Microbiol.">
        <title>Streptomyces marispadix sp. nov., isolated from marine beach sediment of the Northern Coast of Portugal.</title>
        <authorList>
            <person name="dos Santos J.D.N."/>
            <person name="Vitorino I.R."/>
            <person name="Kallscheuer N."/>
            <person name="Srivastava A."/>
            <person name="Krautwurst S."/>
            <person name="Marz M."/>
            <person name="Jogler C."/>
            <person name="Lobo Da Cunha A."/>
            <person name="Catita J."/>
            <person name="Goncalves H."/>
            <person name="Gonzalez I."/>
            <person name="Reyes F."/>
            <person name="Lage O.M."/>
        </authorList>
    </citation>
    <scope>NUCLEOTIDE SEQUENCE</scope>
    <source>
        <strain evidence="4">M600PL45_2</strain>
    </source>
</reference>
<dbReference type="Gene3D" id="3.40.50.970">
    <property type="match status" value="1"/>
</dbReference>
<organism evidence="4 5">
    <name type="scientific">Streptomyces marispadix</name>
    <dbReference type="NCBI Taxonomy" id="2922868"/>
    <lineage>
        <taxon>Bacteria</taxon>
        <taxon>Bacillati</taxon>
        <taxon>Actinomycetota</taxon>
        <taxon>Actinomycetes</taxon>
        <taxon>Kitasatosporales</taxon>
        <taxon>Streptomycetaceae</taxon>
        <taxon>Streptomyces</taxon>
    </lineage>
</organism>
<dbReference type="Pfam" id="PF02775">
    <property type="entry name" value="TPP_enzyme_C"/>
    <property type="match status" value="1"/>
</dbReference>
<comment type="similarity">
    <text evidence="1">Belongs to the TPP enzyme family.</text>
</comment>
<evidence type="ECO:0000313" key="5">
    <source>
        <dbReference type="Proteomes" id="UP001166784"/>
    </source>
</evidence>
<evidence type="ECO:0000259" key="3">
    <source>
        <dbReference type="Pfam" id="PF02775"/>
    </source>
</evidence>